<proteinExistence type="predicted"/>
<gene>
    <name evidence="2" type="ORF">ENH63_08075</name>
</gene>
<dbReference type="EMBL" id="DRFN01000019">
    <property type="protein sequence ID" value="HDZ51708.1"/>
    <property type="molecule type" value="Genomic_DNA"/>
</dbReference>
<dbReference type="GO" id="GO:0004553">
    <property type="term" value="F:hydrolase activity, hydrolyzing O-glycosyl compounds"/>
    <property type="evidence" value="ECO:0007669"/>
    <property type="project" value="TreeGrafter"/>
</dbReference>
<keyword evidence="1 2" id="KW-0378">Hydrolase</keyword>
<dbReference type="PANTHER" id="PTHR16138">
    <property type="entry name" value="MYCOPHENOLIC ACID ACYL-GLUCURONIDE ESTERASE, MITOCHONDRIAL"/>
    <property type="match status" value="1"/>
</dbReference>
<accession>A0A7V1EZZ4</accession>
<comment type="caution">
    <text evidence="2">The sequence shown here is derived from an EMBL/GenBank/DDBJ whole genome shotgun (WGS) entry which is preliminary data.</text>
</comment>
<reference evidence="2" key="1">
    <citation type="journal article" date="2020" name="mSystems">
        <title>Genome- and Community-Level Interaction Insights into Carbon Utilization and Element Cycling Functions of Hydrothermarchaeota in Hydrothermal Sediment.</title>
        <authorList>
            <person name="Zhou Z."/>
            <person name="Liu Y."/>
            <person name="Xu W."/>
            <person name="Pan J."/>
            <person name="Luo Z.H."/>
            <person name="Li M."/>
        </authorList>
    </citation>
    <scope>NUCLEOTIDE SEQUENCE [LARGE SCALE GENOMIC DNA]</scope>
    <source>
        <strain evidence="2">HyVt-323</strain>
    </source>
</reference>
<sequence length="302" mass="32568">MEHQGRYRLAAAVSRSLPPAGLIAFGYRAISRVYLRNRPITRFYGSMKQMPIAPFDLPQAQPFLLEGSDIGFLFFHGFTSTPQSVREVALAVHAASGATVSCPLLAGHGKDPAALAQTGQSDWVGSAEAALETLSARCARVIVGGLSLGATLSLNLAARMPDKIHGVVSINGSTGLYRPEVVAPLYEPQGAAFVSGIGSDIAEPGTTEICYDRIPRETLKERFLLTNATGALLPLIRQPILILQSRRDNVVDPQNAPRIATSVASSDIQLGWLERSYHVATLDYDRGLIAERITEFLRRCTA</sequence>
<dbReference type="InterPro" id="IPR029058">
    <property type="entry name" value="AB_hydrolase_fold"/>
</dbReference>
<dbReference type="Proteomes" id="UP000885704">
    <property type="component" value="Unassembled WGS sequence"/>
</dbReference>
<dbReference type="PANTHER" id="PTHR16138:SF7">
    <property type="entry name" value="PALMITOYL-PROTEIN THIOESTERASE ABHD10, MITOCHONDRIAL"/>
    <property type="match status" value="1"/>
</dbReference>
<dbReference type="Pfam" id="PF12146">
    <property type="entry name" value="Hydrolase_4"/>
    <property type="match status" value="1"/>
</dbReference>
<protein>
    <submittedName>
        <fullName evidence="2">Alpha/beta fold hydrolase</fullName>
    </submittedName>
</protein>
<dbReference type="InterPro" id="IPR052382">
    <property type="entry name" value="ABHD10_acyl-thioesterase"/>
</dbReference>
<name>A0A7V1EZZ4_9RHOB</name>
<dbReference type="AlphaFoldDB" id="A0A7V1EZZ4"/>
<dbReference type="Gene3D" id="3.40.50.1820">
    <property type="entry name" value="alpha/beta hydrolase"/>
    <property type="match status" value="1"/>
</dbReference>
<organism evidence="2">
    <name type="scientific">Sulfitobacter litoralis</name>
    <dbReference type="NCBI Taxonomy" id="335975"/>
    <lineage>
        <taxon>Bacteria</taxon>
        <taxon>Pseudomonadati</taxon>
        <taxon>Pseudomonadota</taxon>
        <taxon>Alphaproteobacteria</taxon>
        <taxon>Rhodobacterales</taxon>
        <taxon>Roseobacteraceae</taxon>
        <taxon>Sulfitobacter</taxon>
    </lineage>
</organism>
<evidence type="ECO:0000256" key="1">
    <source>
        <dbReference type="ARBA" id="ARBA00022801"/>
    </source>
</evidence>
<dbReference type="InterPro" id="IPR022742">
    <property type="entry name" value="Hydrolase_4"/>
</dbReference>
<dbReference type="SUPFAM" id="SSF53474">
    <property type="entry name" value="alpha/beta-Hydrolases"/>
    <property type="match status" value="1"/>
</dbReference>
<evidence type="ECO:0000313" key="2">
    <source>
        <dbReference type="EMBL" id="HDZ51708.1"/>
    </source>
</evidence>